<evidence type="ECO:0008006" key="2">
    <source>
        <dbReference type="Google" id="ProtNLM"/>
    </source>
</evidence>
<protein>
    <recommendedName>
        <fullName evidence="2">Gfo/Idh/MocA-like oxidoreductase N-terminal domain-containing protein</fullName>
    </recommendedName>
</protein>
<sequence>MVKYRVGVIGAGGIGNRHVSGLVGLDHVELVSVC</sequence>
<name>A0A382P6H0_9ZZZZ</name>
<evidence type="ECO:0000313" key="1">
    <source>
        <dbReference type="EMBL" id="SVC68205.1"/>
    </source>
</evidence>
<dbReference type="EMBL" id="UINC01104782">
    <property type="protein sequence ID" value="SVC68205.1"/>
    <property type="molecule type" value="Genomic_DNA"/>
</dbReference>
<accession>A0A382P6H0</accession>
<dbReference type="SUPFAM" id="SSF51735">
    <property type="entry name" value="NAD(P)-binding Rossmann-fold domains"/>
    <property type="match status" value="1"/>
</dbReference>
<organism evidence="1">
    <name type="scientific">marine metagenome</name>
    <dbReference type="NCBI Taxonomy" id="408172"/>
    <lineage>
        <taxon>unclassified sequences</taxon>
        <taxon>metagenomes</taxon>
        <taxon>ecological metagenomes</taxon>
    </lineage>
</organism>
<feature type="non-terminal residue" evidence="1">
    <location>
        <position position="34"/>
    </location>
</feature>
<proteinExistence type="predicted"/>
<gene>
    <name evidence="1" type="ORF">METZ01_LOCUS321059</name>
</gene>
<dbReference type="Gene3D" id="3.40.50.720">
    <property type="entry name" value="NAD(P)-binding Rossmann-like Domain"/>
    <property type="match status" value="1"/>
</dbReference>
<dbReference type="InterPro" id="IPR036291">
    <property type="entry name" value="NAD(P)-bd_dom_sf"/>
</dbReference>
<dbReference type="AlphaFoldDB" id="A0A382P6H0"/>
<reference evidence="1" key="1">
    <citation type="submission" date="2018-05" db="EMBL/GenBank/DDBJ databases">
        <authorList>
            <person name="Lanie J.A."/>
            <person name="Ng W.-L."/>
            <person name="Kazmierczak K.M."/>
            <person name="Andrzejewski T.M."/>
            <person name="Davidsen T.M."/>
            <person name="Wayne K.J."/>
            <person name="Tettelin H."/>
            <person name="Glass J.I."/>
            <person name="Rusch D."/>
            <person name="Podicherti R."/>
            <person name="Tsui H.-C.T."/>
            <person name="Winkler M.E."/>
        </authorList>
    </citation>
    <scope>NUCLEOTIDE SEQUENCE</scope>
</reference>